<dbReference type="EMBL" id="LNIX01000009">
    <property type="protein sequence ID" value="OXA49969.1"/>
    <property type="molecule type" value="Genomic_DNA"/>
</dbReference>
<name>A0A226DXK8_FOLCA</name>
<dbReference type="AlphaFoldDB" id="A0A226DXK8"/>
<sequence length="267" mass="30831">MITFSVIFLIKILKPYIKCLDPTLVKFRQLNAKLKLWLKNCEKKIKMKILSSIVILLTGSLLAQCSDNTINLRPAVDEIVALIDVQSIQDSMRDVNVIACINKHDPKIIPYLRGEDFKTIHNFLWNHPQFLEIIQFLADGGYPEIYDAFNNLYEFLGLPFRVDKAGPVPNDDYPVLTPPLNPPELCENLQEIVEAVRLAFPEEELVETFFHLFKTDTSVKALIAFVRQPEKKEFAKEFAELPEVQKLIEYGKSKNMPVNEIMYFIKK</sequence>
<evidence type="ECO:0000313" key="2">
    <source>
        <dbReference type="Proteomes" id="UP000198287"/>
    </source>
</evidence>
<dbReference type="InterPro" id="IPR010629">
    <property type="entry name" value="Ins_allergen"/>
</dbReference>
<dbReference type="Proteomes" id="UP000198287">
    <property type="component" value="Unassembled WGS sequence"/>
</dbReference>
<organism evidence="1 2">
    <name type="scientific">Folsomia candida</name>
    <name type="common">Springtail</name>
    <dbReference type="NCBI Taxonomy" id="158441"/>
    <lineage>
        <taxon>Eukaryota</taxon>
        <taxon>Metazoa</taxon>
        <taxon>Ecdysozoa</taxon>
        <taxon>Arthropoda</taxon>
        <taxon>Hexapoda</taxon>
        <taxon>Collembola</taxon>
        <taxon>Entomobryomorpha</taxon>
        <taxon>Isotomoidea</taxon>
        <taxon>Isotomidae</taxon>
        <taxon>Proisotominae</taxon>
        <taxon>Folsomia</taxon>
    </lineage>
</organism>
<comment type="caution">
    <text evidence="1">The sequence shown here is derived from an EMBL/GenBank/DDBJ whole genome shotgun (WGS) entry which is preliminary data.</text>
</comment>
<evidence type="ECO:0000313" key="1">
    <source>
        <dbReference type="EMBL" id="OXA49969.1"/>
    </source>
</evidence>
<keyword evidence="2" id="KW-1185">Reference proteome</keyword>
<accession>A0A226DXK8</accession>
<reference evidence="1 2" key="1">
    <citation type="submission" date="2015-12" db="EMBL/GenBank/DDBJ databases">
        <title>The genome of Folsomia candida.</title>
        <authorList>
            <person name="Faddeeva A."/>
            <person name="Derks M.F."/>
            <person name="Anvar Y."/>
            <person name="Smit S."/>
            <person name="Van Straalen N."/>
            <person name="Roelofs D."/>
        </authorList>
    </citation>
    <scope>NUCLEOTIDE SEQUENCE [LARGE SCALE GENOMIC DNA]</scope>
    <source>
        <strain evidence="1 2">VU population</strain>
        <tissue evidence="1">Whole body</tissue>
    </source>
</reference>
<gene>
    <name evidence="1" type="ORF">Fcan01_14773</name>
</gene>
<dbReference type="Pfam" id="PF06757">
    <property type="entry name" value="Ins_allergen_rp"/>
    <property type="match status" value="1"/>
</dbReference>
<protein>
    <submittedName>
        <fullName evidence="1">Protein G12</fullName>
    </submittedName>
</protein>
<dbReference type="OrthoDB" id="10678911at2759"/>
<proteinExistence type="predicted"/>